<sequence length="201" mass="21112">MSFPALVPFIDGNKAWVAATTAATPELLPKLAEGQAPPVLWFGCADSRIPETSICGAKPGDIFVHRNVANQFHGDDVSANAVLNYAVLHLGVTHVVVVGHTACGGCKAAFGSAAPAADAPVPEHPLLAWLDPLIKLRHSLPEGATLDDLMRENVRAGVKSLAASSTMTEAWSLGKQVYIHGWVYDLASGLLSDLDMSLGPQ</sequence>
<evidence type="ECO:0000256" key="8">
    <source>
        <dbReference type="RuleBase" id="RU003956"/>
    </source>
</evidence>
<dbReference type="Pfam" id="PF00484">
    <property type="entry name" value="Pro_CA"/>
    <property type="match status" value="1"/>
</dbReference>
<evidence type="ECO:0000256" key="5">
    <source>
        <dbReference type="ARBA" id="ARBA00023239"/>
    </source>
</evidence>
<reference evidence="9 10" key="1">
    <citation type="submission" date="2015-03" db="EMBL/GenBank/DDBJ databases">
        <title>Genomics and transcriptomics of the oil-accumulating basidiomycete yeast T. oleaginosus allow insights into substrate utilization and the diverse evolutionary trajectories of mating systems in fungi.</title>
        <authorList>
            <consortium name="DOE Joint Genome Institute"/>
            <person name="Kourist R."/>
            <person name="Kracht O."/>
            <person name="Bracharz F."/>
            <person name="Lipzen A."/>
            <person name="Nolan M."/>
            <person name="Ohm R."/>
            <person name="Grigoriev I."/>
            <person name="Sun S."/>
            <person name="Heitman J."/>
            <person name="Bruck T."/>
            <person name="Nowrousian M."/>
        </authorList>
    </citation>
    <scope>NUCLEOTIDE SEQUENCE [LARGE SCALE GENOMIC DNA]</scope>
    <source>
        <strain evidence="9 10">IBC0246</strain>
    </source>
</reference>
<dbReference type="PANTHER" id="PTHR11002">
    <property type="entry name" value="CARBONIC ANHYDRASE"/>
    <property type="match status" value="1"/>
</dbReference>
<evidence type="ECO:0000256" key="6">
    <source>
        <dbReference type="ARBA" id="ARBA00048348"/>
    </source>
</evidence>
<dbReference type="InterPro" id="IPR036874">
    <property type="entry name" value="Carbonic_anhydrase_sf"/>
</dbReference>
<dbReference type="Proteomes" id="UP000053611">
    <property type="component" value="Unassembled WGS sequence"/>
</dbReference>
<accession>A0A0J0XBM7</accession>
<keyword evidence="10" id="KW-1185">Reference proteome</keyword>
<dbReference type="InterPro" id="IPR001765">
    <property type="entry name" value="Carbonic_anhydrase"/>
</dbReference>
<dbReference type="AlphaFoldDB" id="A0A0J0XBM7"/>
<protein>
    <recommendedName>
        <fullName evidence="2 8">Carbonic anhydrase</fullName>
        <ecNumber evidence="2 8">4.2.1.1</ecNumber>
    </recommendedName>
    <alternativeName>
        <fullName evidence="8">Carbonate dehydratase</fullName>
    </alternativeName>
</protein>
<evidence type="ECO:0000256" key="2">
    <source>
        <dbReference type="ARBA" id="ARBA00012925"/>
    </source>
</evidence>
<gene>
    <name evidence="9" type="ORF">CC85DRAFT_309884</name>
</gene>
<feature type="binding site" evidence="7">
    <location>
        <position position="103"/>
    </location>
    <ligand>
        <name>Zn(2+)</name>
        <dbReference type="ChEBI" id="CHEBI:29105"/>
    </ligand>
</feature>
<dbReference type="GO" id="GO:0071244">
    <property type="term" value="P:cellular response to carbon dioxide"/>
    <property type="evidence" value="ECO:0007669"/>
    <property type="project" value="TreeGrafter"/>
</dbReference>
<dbReference type="OrthoDB" id="10248475at2759"/>
<dbReference type="GO" id="GO:0004089">
    <property type="term" value="F:carbonate dehydratase activity"/>
    <property type="evidence" value="ECO:0007669"/>
    <property type="project" value="UniProtKB-UniRule"/>
</dbReference>
<feature type="binding site" evidence="7">
    <location>
        <position position="46"/>
    </location>
    <ligand>
        <name>Zn(2+)</name>
        <dbReference type="ChEBI" id="CHEBI:29105"/>
    </ligand>
</feature>
<dbReference type="SMART" id="SM00947">
    <property type="entry name" value="Pro_CA"/>
    <property type="match status" value="1"/>
</dbReference>
<evidence type="ECO:0000256" key="7">
    <source>
        <dbReference type="PIRSR" id="PIRSR601765-1"/>
    </source>
</evidence>
<feature type="binding site" evidence="7">
    <location>
        <position position="100"/>
    </location>
    <ligand>
        <name>Zn(2+)</name>
        <dbReference type="ChEBI" id="CHEBI:29105"/>
    </ligand>
</feature>
<name>A0A0J0XBM7_9TREE</name>
<comment type="similarity">
    <text evidence="1 8">Belongs to the beta-class carbonic anhydrase family.</text>
</comment>
<keyword evidence="3 7" id="KW-0479">Metal-binding</keyword>
<dbReference type="EMBL" id="KQ087303">
    <property type="protein sequence ID" value="KLT38473.1"/>
    <property type="molecule type" value="Genomic_DNA"/>
</dbReference>
<evidence type="ECO:0000256" key="3">
    <source>
        <dbReference type="ARBA" id="ARBA00022723"/>
    </source>
</evidence>
<evidence type="ECO:0000256" key="4">
    <source>
        <dbReference type="ARBA" id="ARBA00022833"/>
    </source>
</evidence>
<comment type="catalytic activity">
    <reaction evidence="6 8">
        <text>hydrogencarbonate + H(+) = CO2 + H2O</text>
        <dbReference type="Rhea" id="RHEA:10748"/>
        <dbReference type="ChEBI" id="CHEBI:15377"/>
        <dbReference type="ChEBI" id="CHEBI:15378"/>
        <dbReference type="ChEBI" id="CHEBI:16526"/>
        <dbReference type="ChEBI" id="CHEBI:17544"/>
        <dbReference type="EC" id="4.2.1.1"/>
    </reaction>
</comment>
<dbReference type="PANTHER" id="PTHR11002:SF76">
    <property type="entry name" value="CARBONIC ANHYDRASE"/>
    <property type="match status" value="1"/>
</dbReference>
<dbReference type="GO" id="GO:0034599">
    <property type="term" value="P:cellular response to oxidative stress"/>
    <property type="evidence" value="ECO:0007669"/>
    <property type="project" value="TreeGrafter"/>
</dbReference>
<dbReference type="STRING" id="879819.A0A0J0XBM7"/>
<comment type="cofactor">
    <cofactor evidence="7">
        <name>Zn(2+)</name>
        <dbReference type="ChEBI" id="CHEBI:29105"/>
    </cofactor>
    <text evidence="7">Binds 1 zinc ion per subunit.</text>
</comment>
<dbReference type="SUPFAM" id="SSF53056">
    <property type="entry name" value="beta-carbonic anhydrase, cab"/>
    <property type="match status" value="1"/>
</dbReference>
<dbReference type="Gene3D" id="3.40.1050.10">
    <property type="entry name" value="Carbonic anhydrase"/>
    <property type="match status" value="1"/>
</dbReference>
<comment type="function">
    <text evidence="8">Reversible hydration of carbon dioxide.</text>
</comment>
<organism evidence="9 10">
    <name type="scientific">Cutaneotrichosporon oleaginosum</name>
    <dbReference type="NCBI Taxonomy" id="879819"/>
    <lineage>
        <taxon>Eukaryota</taxon>
        <taxon>Fungi</taxon>
        <taxon>Dikarya</taxon>
        <taxon>Basidiomycota</taxon>
        <taxon>Agaricomycotina</taxon>
        <taxon>Tremellomycetes</taxon>
        <taxon>Trichosporonales</taxon>
        <taxon>Trichosporonaceae</taxon>
        <taxon>Cutaneotrichosporon</taxon>
    </lineage>
</organism>
<feature type="binding site" evidence="7">
    <location>
        <position position="44"/>
    </location>
    <ligand>
        <name>Zn(2+)</name>
        <dbReference type="ChEBI" id="CHEBI:29105"/>
    </ligand>
</feature>
<proteinExistence type="inferred from homology"/>
<evidence type="ECO:0000313" key="9">
    <source>
        <dbReference type="EMBL" id="KLT38473.1"/>
    </source>
</evidence>
<dbReference type="EC" id="4.2.1.1" evidence="2 8"/>
<keyword evidence="5 8" id="KW-0456">Lyase</keyword>
<evidence type="ECO:0000313" key="10">
    <source>
        <dbReference type="Proteomes" id="UP000053611"/>
    </source>
</evidence>
<keyword evidence="4 7" id="KW-0862">Zinc</keyword>
<evidence type="ECO:0000256" key="1">
    <source>
        <dbReference type="ARBA" id="ARBA00006217"/>
    </source>
</evidence>
<dbReference type="GO" id="GO:0008270">
    <property type="term" value="F:zinc ion binding"/>
    <property type="evidence" value="ECO:0007669"/>
    <property type="project" value="UniProtKB-UniRule"/>
</dbReference>
<dbReference type="RefSeq" id="XP_018274964.1">
    <property type="nucleotide sequence ID" value="XM_018425869.1"/>
</dbReference>
<dbReference type="GeneID" id="28986472"/>